<proteinExistence type="predicted"/>
<comment type="caution">
    <text evidence="2">The sequence shown here is derived from an EMBL/GenBank/DDBJ whole genome shotgun (WGS) entry which is preliminary data.</text>
</comment>
<evidence type="ECO:0000256" key="1">
    <source>
        <dbReference type="SAM" id="Phobius"/>
    </source>
</evidence>
<feature type="non-terminal residue" evidence="2">
    <location>
        <position position="67"/>
    </location>
</feature>
<gene>
    <name evidence="2" type="ORF">GTP81_24740</name>
</gene>
<dbReference type="EMBL" id="WWCV01000058">
    <property type="protein sequence ID" value="MYN19955.1"/>
    <property type="molecule type" value="Genomic_DNA"/>
</dbReference>
<keyword evidence="1" id="KW-0472">Membrane</keyword>
<protein>
    <submittedName>
        <fullName evidence="2">Uncharacterized protein</fullName>
    </submittedName>
</protein>
<reference evidence="2 3" key="1">
    <citation type="submission" date="2019-12" db="EMBL/GenBank/DDBJ databases">
        <title>Novel species isolated from a subtropical stream in China.</title>
        <authorList>
            <person name="Lu H."/>
        </authorList>
    </citation>
    <scope>NUCLEOTIDE SEQUENCE [LARGE SCALE GENOMIC DNA]</scope>
    <source>
        <strain evidence="2 3">FT107W</strain>
    </source>
</reference>
<sequence length="67" mass="6547">MDKPPERPEAGSEKPGAWRPRTGLLAVALMLAVIGCGVLVYLVTSPDAGIAAAGAPPPVAASAAPAA</sequence>
<accession>A0A845HR27</accession>
<evidence type="ECO:0000313" key="3">
    <source>
        <dbReference type="Proteomes" id="UP000484875"/>
    </source>
</evidence>
<keyword evidence="1" id="KW-1133">Transmembrane helix</keyword>
<evidence type="ECO:0000313" key="2">
    <source>
        <dbReference type="EMBL" id="MYN19955.1"/>
    </source>
</evidence>
<keyword evidence="1" id="KW-0812">Transmembrane</keyword>
<keyword evidence="3" id="KW-1185">Reference proteome</keyword>
<feature type="transmembrane region" description="Helical" evidence="1">
    <location>
        <begin position="24"/>
        <end position="43"/>
    </location>
</feature>
<name>A0A845HR27_9BURK</name>
<dbReference type="Proteomes" id="UP000484875">
    <property type="component" value="Unassembled WGS sequence"/>
</dbReference>
<dbReference type="AlphaFoldDB" id="A0A845HR27"/>
<organism evidence="2 3">
    <name type="scientific">Duganella vulcania</name>
    <dbReference type="NCBI Taxonomy" id="2692166"/>
    <lineage>
        <taxon>Bacteria</taxon>
        <taxon>Pseudomonadati</taxon>
        <taxon>Pseudomonadota</taxon>
        <taxon>Betaproteobacteria</taxon>
        <taxon>Burkholderiales</taxon>
        <taxon>Oxalobacteraceae</taxon>
        <taxon>Telluria group</taxon>
        <taxon>Duganella</taxon>
    </lineage>
</organism>